<dbReference type="AlphaFoldDB" id="A0A072TWJ4"/>
<sequence length="53" mass="5881">MRKLKDDNIWASKVNEDLTADTQVPNNCGGTFAMCIGQNLGRFSQDSRLLGHI</sequence>
<gene>
    <name evidence="1" type="ordered locus">MTR_7g018420</name>
</gene>
<name>A0A072TWJ4_MEDTR</name>
<evidence type="ECO:0000313" key="3">
    <source>
        <dbReference type="Proteomes" id="UP000002051"/>
    </source>
</evidence>
<evidence type="ECO:0000313" key="2">
    <source>
        <dbReference type="EnsemblPlants" id="KEH21812"/>
    </source>
</evidence>
<dbReference type="Proteomes" id="UP000002051">
    <property type="component" value="Unassembled WGS sequence"/>
</dbReference>
<proteinExistence type="predicted"/>
<keyword evidence="3" id="KW-1185">Reference proteome</keyword>
<accession>A0A072TWJ4</accession>
<dbReference type="EMBL" id="CM001223">
    <property type="protein sequence ID" value="KEH21812.1"/>
    <property type="molecule type" value="Genomic_DNA"/>
</dbReference>
<reference evidence="1 3" key="2">
    <citation type="journal article" date="2014" name="BMC Genomics">
        <title>An improved genome release (version Mt4.0) for the model legume Medicago truncatula.</title>
        <authorList>
            <person name="Tang H."/>
            <person name="Krishnakumar V."/>
            <person name="Bidwell S."/>
            <person name="Rosen B."/>
            <person name="Chan A."/>
            <person name="Zhou S."/>
            <person name="Gentzbittel L."/>
            <person name="Childs K.L."/>
            <person name="Yandell M."/>
            <person name="Gundlach H."/>
            <person name="Mayer K.F."/>
            <person name="Schwartz D.C."/>
            <person name="Town C.D."/>
        </authorList>
    </citation>
    <scope>GENOME REANNOTATION</scope>
    <source>
        <strain evidence="1">A17</strain>
        <strain evidence="2 3">cv. Jemalong A17</strain>
    </source>
</reference>
<organism evidence="1 3">
    <name type="scientific">Medicago truncatula</name>
    <name type="common">Barrel medic</name>
    <name type="synonym">Medicago tribuloides</name>
    <dbReference type="NCBI Taxonomy" id="3880"/>
    <lineage>
        <taxon>Eukaryota</taxon>
        <taxon>Viridiplantae</taxon>
        <taxon>Streptophyta</taxon>
        <taxon>Embryophyta</taxon>
        <taxon>Tracheophyta</taxon>
        <taxon>Spermatophyta</taxon>
        <taxon>Magnoliopsida</taxon>
        <taxon>eudicotyledons</taxon>
        <taxon>Gunneridae</taxon>
        <taxon>Pentapetalae</taxon>
        <taxon>rosids</taxon>
        <taxon>fabids</taxon>
        <taxon>Fabales</taxon>
        <taxon>Fabaceae</taxon>
        <taxon>Papilionoideae</taxon>
        <taxon>50 kb inversion clade</taxon>
        <taxon>NPAAA clade</taxon>
        <taxon>Hologalegina</taxon>
        <taxon>IRL clade</taxon>
        <taxon>Trifolieae</taxon>
        <taxon>Medicago</taxon>
    </lineage>
</organism>
<reference evidence="1 3" key="1">
    <citation type="journal article" date="2011" name="Nature">
        <title>The Medicago genome provides insight into the evolution of rhizobial symbioses.</title>
        <authorList>
            <person name="Young N.D."/>
            <person name="Debelle F."/>
            <person name="Oldroyd G.E."/>
            <person name="Geurts R."/>
            <person name="Cannon S.B."/>
            <person name="Udvardi M.K."/>
            <person name="Benedito V.A."/>
            <person name="Mayer K.F."/>
            <person name="Gouzy J."/>
            <person name="Schoof H."/>
            <person name="Van de Peer Y."/>
            <person name="Proost S."/>
            <person name="Cook D.R."/>
            <person name="Meyers B.C."/>
            <person name="Spannagl M."/>
            <person name="Cheung F."/>
            <person name="De Mita S."/>
            <person name="Krishnakumar V."/>
            <person name="Gundlach H."/>
            <person name="Zhou S."/>
            <person name="Mudge J."/>
            <person name="Bharti A.K."/>
            <person name="Murray J.D."/>
            <person name="Naoumkina M.A."/>
            <person name="Rosen B."/>
            <person name="Silverstein K.A."/>
            <person name="Tang H."/>
            <person name="Rombauts S."/>
            <person name="Zhao P.X."/>
            <person name="Zhou P."/>
            <person name="Barbe V."/>
            <person name="Bardou P."/>
            <person name="Bechner M."/>
            <person name="Bellec A."/>
            <person name="Berger A."/>
            <person name="Berges H."/>
            <person name="Bidwell S."/>
            <person name="Bisseling T."/>
            <person name="Choisne N."/>
            <person name="Couloux A."/>
            <person name="Denny R."/>
            <person name="Deshpande S."/>
            <person name="Dai X."/>
            <person name="Doyle J.J."/>
            <person name="Dudez A.M."/>
            <person name="Farmer A.D."/>
            <person name="Fouteau S."/>
            <person name="Franken C."/>
            <person name="Gibelin C."/>
            <person name="Gish J."/>
            <person name="Goldstein S."/>
            <person name="Gonzalez A.J."/>
            <person name="Green P.J."/>
            <person name="Hallab A."/>
            <person name="Hartog M."/>
            <person name="Hua A."/>
            <person name="Humphray S.J."/>
            <person name="Jeong D.H."/>
            <person name="Jing Y."/>
            <person name="Jocker A."/>
            <person name="Kenton S.M."/>
            <person name="Kim D.J."/>
            <person name="Klee K."/>
            <person name="Lai H."/>
            <person name="Lang C."/>
            <person name="Lin S."/>
            <person name="Macmil S.L."/>
            <person name="Magdelenat G."/>
            <person name="Matthews L."/>
            <person name="McCorrison J."/>
            <person name="Monaghan E.L."/>
            <person name="Mun J.H."/>
            <person name="Najar F.Z."/>
            <person name="Nicholson C."/>
            <person name="Noirot C."/>
            <person name="O'Bleness M."/>
            <person name="Paule C.R."/>
            <person name="Poulain J."/>
            <person name="Prion F."/>
            <person name="Qin B."/>
            <person name="Qu C."/>
            <person name="Retzel E.F."/>
            <person name="Riddle C."/>
            <person name="Sallet E."/>
            <person name="Samain S."/>
            <person name="Samson N."/>
            <person name="Sanders I."/>
            <person name="Saurat O."/>
            <person name="Scarpelli C."/>
            <person name="Schiex T."/>
            <person name="Segurens B."/>
            <person name="Severin A.J."/>
            <person name="Sherrier D.J."/>
            <person name="Shi R."/>
            <person name="Sims S."/>
            <person name="Singer S.R."/>
            <person name="Sinharoy S."/>
            <person name="Sterck L."/>
            <person name="Viollet A."/>
            <person name="Wang B.B."/>
            <person name="Wang K."/>
            <person name="Wang M."/>
            <person name="Wang X."/>
            <person name="Warfsmann J."/>
            <person name="Weissenbach J."/>
            <person name="White D.D."/>
            <person name="White J.D."/>
            <person name="Wiley G.B."/>
            <person name="Wincker P."/>
            <person name="Xing Y."/>
            <person name="Yang L."/>
            <person name="Yao Z."/>
            <person name="Ying F."/>
            <person name="Zhai J."/>
            <person name="Zhou L."/>
            <person name="Zuber A."/>
            <person name="Denarie J."/>
            <person name="Dixon R.A."/>
            <person name="May G.D."/>
            <person name="Schwartz D.C."/>
            <person name="Rogers J."/>
            <person name="Quetier F."/>
            <person name="Town C.D."/>
            <person name="Roe B.A."/>
        </authorList>
    </citation>
    <scope>NUCLEOTIDE SEQUENCE [LARGE SCALE GENOMIC DNA]</scope>
    <source>
        <strain evidence="1">A17</strain>
        <strain evidence="2 3">cv. Jemalong A17</strain>
    </source>
</reference>
<protein>
    <submittedName>
        <fullName evidence="1 2">Uncharacterized protein</fullName>
    </submittedName>
</protein>
<dbReference type="EnsemblPlants" id="KEH21812">
    <property type="protein sequence ID" value="KEH21812"/>
    <property type="gene ID" value="MTR_7g018420"/>
</dbReference>
<dbReference type="HOGENOM" id="CLU_3071747_0_0_1"/>
<evidence type="ECO:0000313" key="1">
    <source>
        <dbReference type="EMBL" id="KEH21812.1"/>
    </source>
</evidence>
<reference evidence="2" key="3">
    <citation type="submission" date="2015-04" db="UniProtKB">
        <authorList>
            <consortium name="EnsemblPlants"/>
        </authorList>
    </citation>
    <scope>IDENTIFICATION</scope>
    <source>
        <strain evidence="2">cv. Jemalong A17</strain>
    </source>
</reference>